<feature type="compositionally biased region" description="Basic and acidic residues" evidence="1">
    <location>
        <begin position="169"/>
        <end position="192"/>
    </location>
</feature>
<evidence type="ECO:0000313" key="3">
    <source>
        <dbReference type="Proteomes" id="UP001178507"/>
    </source>
</evidence>
<accession>A0AA36NH55</accession>
<feature type="region of interest" description="Disordered" evidence="1">
    <location>
        <begin position="12"/>
        <end position="34"/>
    </location>
</feature>
<dbReference type="Proteomes" id="UP001178507">
    <property type="component" value="Unassembled WGS sequence"/>
</dbReference>
<dbReference type="AlphaFoldDB" id="A0AA36NH55"/>
<feature type="region of interest" description="Disordered" evidence="1">
    <location>
        <begin position="159"/>
        <end position="201"/>
    </location>
</feature>
<name>A0AA36NH55_9DINO</name>
<protein>
    <submittedName>
        <fullName evidence="2">Uncharacterized protein</fullName>
    </submittedName>
</protein>
<reference evidence="2" key="1">
    <citation type="submission" date="2023-08" db="EMBL/GenBank/DDBJ databases">
        <authorList>
            <person name="Chen Y."/>
            <person name="Shah S."/>
            <person name="Dougan E. K."/>
            <person name="Thang M."/>
            <person name="Chan C."/>
        </authorList>
    </citation>
    <scope>NUCLEOTIDE SEQUENCE</scope>
</reference>
<organism evidence="2 3">
    <name type="scientific">Effrenium voratum</name>
    <dbReference type="NCBI Taxonomy" id="2562239"/>
    <lineage>
        <taxon>Eukaryota</taxon>
        <taxon>Sar</taxon>
        <taxon>Alveolata</taxon>
        <taxon>Dinophyceae</taxon>
        <taxon>Suessiales</taxon>
        <taxon>Symbiodiniaceae</taxon>
        <taxon>Effrenium</taxon>
    </lineage>
</organism>
<keyword evidence="3" id="KW-1185">Reference proteome</keyword>
<proteinExistence type="predicted"/>
<sequence>MERHLADCVRSGDLKRMEEEAEDEDAEVEPWEDSEVFEEWGHKGSDIADANPQEIEQESAKASRVTIAIKEAIKSVKHIRFTADEAYSTGRLGRVKVCARGLLYSYVTKETECVYVQVDETEIADVLHVVFLILGGHLGSTVLEKDAKLDYDVNCPDERAGEASAGDASHLRFRDRKDPRLDPPKGRRERCTVEQLSLGDL</sequence>
<evidence type="ECO:0000256" key="1">
    <source>
        <dbReference type="SAM" id="MobiDB-lite"/>
    </source>
</evidence>
<dbReference type="EMBL" id="CAUJNA010003438">
    <property type="protein sequence ID" value="CAJ1402023.1"/>
    <property type="molecule type" value="Genomic_DNA"/>
</dbReference>
<comment type="caution">
    <text evidence="2">The sequence shown here is derived from an EMBL/GenBank/DDBJ whole genome shotgun (WGS) entry which is preliminary data.</text>
</comment>
<feature type="compositionally biased region" description="Acidic residues" evidence="1">
    <location>
        <begin position="19"/>
        <end position="34"/>
    </location>
</feature>
<evidence type="ECO:0000313" key="2">
    <source>
        <dbReference type="EMBL" id="CAJ1402023.1"/>
    </source>
</evidence>
<gene>
    <name evidence="2" type="ORF">EVOR1521_LOCUS25012</name>
</gene>